<dbReference type="AlphaFoldDB" id="A0A1M7QI65"/>
<feature type="transmembrane region" description="Helical" evidence="7">
    <location>
        <begin position="138"/>
        <end position="167"/>
    </location>
</feature>
<evidence type="ECO:0000313" key="10">
    <source>
        <dbReference type="Proteomes" id="UP000184184"/>
    </source>
</evidence>
<evidence type="ECO:0000256" key="4">
    <source>
        <dbReference type="ARBA" id="ARBA00022692"/>
    </source>
</evidence>
<protein>
    <submittedName>
        <fullName evidence="9">Phosphonate transport system permease protein</fullName>
    </submittedName>
</protein>
<feature type="transmembrane region" description="Helical" evidence="7">
    <location>
        <begin position="92"/>
        <end position="112"/>
    </location>
</feature>
<dbReference type="STRING" id="1027249.SAMN05216179_3204"/>
<sequence length="277" mass="31144">MKGNMLMFDKLFPPKQMELPNGKKVMEKRSPIPFVILVLFIALIYSIEVTDFELKILFERGIQFFIIVLEMIPPTWEYLPHLWQPLMDTIKMSLLGSVLGSVVAVPAAYLAASNLIQRKWIVNVTKILLSILRTLPTLVTALIATFIFGLGTLAGTVAIFLFTLAYVGKLLYEQIENADMGAFEAMESIGMTRVQAFRYAIFPQVLPNFLSTSLFCFEGNVRYAAILGYVGAGGIGLLLNERIGWRDYASVGMILLMLAITVFLIETVSEHFRKRLM</sequence>
<evidence type="ECO:0000256" key="5">
    <source>
        <dbReference type="ARBA" id="ARBA00022989"/>
    </source>
</evidence>
<dbReference type="NCBIfam" id="TIGR01097">
    <property type="entry name" value="PhnE"/>
    <property type="match status" value="1"/>
</dbReference>
<keyword evidence="5 7" id="KW-1133">Transmembrane helix</keyword>
<evidence type="ECO:0000256" key="7">
    <source>
        <dbReference type="RuleBase" id="RU363032"/>
    </source>
</evidence>
<keyword evidence="2 7" id="KW-0813">Transport</keyword>
<accession>A0A1M7QI65</accession>
<feature type="transmembrane region" description="Helical" evidence="7">
    <location>
        <begin position="251"/>
        <end position="269"/>
    </location>
</feature>
<feature type="domain" description="ABC transmembrane type-1" evidence="8">
    <location>
        <begin position="86"/>
        <end position="266"/>
    </location>
</feature>
<dbReference type="InterPro" id="IPR005769">
    <property type="entry name" value="PhnE/PtxC"/>
</dbReference>
<keyword evidence="6 7" id="KW-0472">Membrane</keyword>
<dbReference type="EMBL" id="FRCZ01000007">
    <property type="protein sequence ID" value="SHN30753.1"/>
    <property type="molecule type" value="Genomic_DNA"/>
</dbReference>
<dbReference type="CDD" id="cd06261">
    <property type="entry name" value="TM_PBP2"/>
    <property type="match status" value="1"/>
</dbReference>
<dbReference type="GO" id="GO:0015416">
    <property type="term" value="F:ABC-type phosphonate transporter activity"/>
    <property type="evidence" value="ECO:0007669"/>
    <property type="project" value="InterPro"/>
</dbReference>
<evidence type="ECO:0000256" key="3">
    <source>
        <dbReference type="ARBA" id="ARBA00022475"/>
    </source>
</evidence>
<comment type="similarity">
    <text evidence="7">Belongs to the binding-protein-dependent transport system permease family.</text>
</comment>
<name>A0A1M7QI65_9BACI</name>
<dbReference type="SUPFAM" id="SSF161098">
    <property type="entry name" value="MetI-like"/>
    <property type="match status" value="1"/>
</dbReference>
<comment type="subcellular location">
    <subcellularLocation>
        <location evidence="1 7">Cell membrane</location>
        <topology evidence="1 7">Multi-pass membrane protein</topology>
    </subcellularLocation>
</comment>
<dbReference type="PANTHER" id="PTHR30043">
    <property type="entry name" value="PHOSPHONATES TRANSPORT SYSTEM PERMEASE PROTEIN"/>
    <property type="match status" value="1"/>
</dbReference>
<dbReference type="Pfam" id="PF00528">
    <property type="entry name" value="BPD_transp_1"/>
    <property type="match status" value="1"/>
</dbReference>
<evidence type="ECO:0000256" key="6">
    <source>
        <dbReference type="ARBA" id="ARBA00023136"/>
    </source>
</evidence>
<gene>
    <name evidence="9" type="ORF">SAMN05216179_3204</name>
</gene>
<dbReference type="GO" id="GO:0005886">
    <property type="term" value="C:plasma membrane"/>
    <property type="evidence" value="ECO:0007669"/>
    <property type="project" value="UniProtKB-SubCell"/>
</dbReference>
<organism evidence="9 10">
    <name type="scientific">Gracilibacillus kekensis</name>
    <dbReference type="NCBI Taxonomy" id="1027249"/>
    <lineage>
        <taxon>Bacteria</taxon>
        <taxon>Bacillati</taxon>
        <taxon>Bacillota</taxon>
        <taxon>Bacilli</taxon>
        <taxon>Bacillales</taxon>
        <taxon>Bacillaceae</taxon>
        <taxon>Gracilibacillus</taxon>
    </lineage>
</organism>
<proteinExistence type="inferred from homology"/>
<keyword evidence="3" id="KW-1003">Cell membrane</keyword>
<keyword evidence="10" id="KW-1185">Reference proteome</keyword>
<dbReference type="PANTHER" id="PTHR30043:SF1">
    <property type="entry name" value="ABC TRANSPORT SYSTEM PERMEASE PROTEIN P69"/>
    <property type="match status" value="1"/>
</dbReference>
<evidence type="ECO:0000256" key="1">
    <source>
        <dbReference type="ARBA" id="ARBA00004651"/>
    </source>
</evidence>
<dbReference type="InterPro" id="IPR000515">
    <property type="entry name" value="MetI-like"/>
</dbReference>
<evidence type="ECO:0000256" key="2">
    <source>
        <dbReference type="ARBA" id="ARBA00022448"/>
    </source>
</evidence>
<feature type="transmembrane region" description="Helical" evidence="7">
    <location>
        <begin position="221"/>
        <end position="239"/>
    </location>
</feature>
<evidence type="ECO:0000259" key="8">
    <source>
        <dbReference type="PROSITE" id="PS50928"/>
    </source>
</evidence>
<dbReference type="PROSITE" id="PS50928">
    <property type="entry name" value="ABC_TM1"/>
    <property type="match status" value="1"/>
</dbReference>
<dbReference type="InterPro" id="IPR035906">
    <property type="entry name" value="MetI-like_sf"/>
</dbReference>
<dbReference type="Gene3D" id="1.10.3720.10">
    <property type="entry name" value="MetI-like"/>
    <property type="match status" value="1"/>
</dbReference>
<dbReference type="Proteomes" id="UP000184184">
    <property type="component" value="Unassembled WGS sequence"/>
</dbReference>
<evidence type="ECO:0000313" key="9">
    <source>
        <dbReference type="EMBL" id="SHN30753.1"/>
    </source>
</evidence>
<reference evidence="9 10" key="1">
    <citation type="submission" date="2016-11" db="EMBL/GenBank/DDBJ databases">
        <authorList>
            <person name="Jaros S."/>
            <person name="Januszkiewicz K."/>
            <person name="Wedrychowicz H."/>
        </authorList>
    </citation>
    <scope>NUCLEOTIDE SEQUENCE [LARGE SCALE GENOMIC DNA]</scope>
    <source>
        <strain evidence="9 10">CGMCC 1.10681</strain>
    </source>
</reference>
<keyword evidence="4 7" id="KW-0812">Transmembrane</keyword>